<keyword evidence="6" id="KW-0539">Nucleus</keyword>
<evidence type="ECO:0000256" key="4">
    <source>
        <dbReference type="ARBA" id="ARBA00022833"/>
    </source>
</evidence>
<reference evidence="10" key="2">
    <citation type="journal article" date="2024" name="Plant">
        <title>Genomic evolution and insights into agronomic trait innovations of Sesamum species.</title>
        <authorList>
            <person name="Miao H."/>
            <person name="Wang L."/>
            <person name="Qu L."/>
            <person name="Liu H."/>
            <person name="Sun Y."/>
            <person name="Le M."/>
            <person name="Wang Q."/>
            <person name="Wei S."/>
            <person name="Zheng Y."/>
            <person name="Lin W."/>
            <person name="Duan Y."/>
            <person name="Cao H."/>
            <person name="Xiong S."/>
            <person name="Wang X."/>
            <person name="Wei L."/>
            <person name="Li C."/>
            <person name="Ma Q."/>
            <person name="Ju M."/>
            <person name="Zhao R."/>
            <person name="Li G."/>
            <person name="Mu C."/>
            <person name="Tian Q."/>
            <person name="Mei H."/>
            <person name="Zhang T."/>
            <person name="Gao T."/>
            <person name="Zhang H."/>
        </authorList>
    </citation>
    <scope>NUCLEOTIDE SEQUENCE</scope>
    <source>
        <strain evidence="10">KEN1</strain>
    </source>
</reference>
<comment type="subcellular location">
    <subcellularLocation>
        <location evidence="1">Nucleus</location>
    </subcellularLocation>
</comment>
<evidence type="ECO:0000256" key="3">
    <source>
        <dbReference type="ARBA" id="ARBA00022771"/>
    </source>
</evidence>
<evidence type="ECO:0000256" key="7">
    <source>
        <dbReference type="PROSITE-ProRule" id="PRU00027"/>
    </source>
</evidence>
<dbReference type="GO" id="GO:0046983">
    <property type="term" value="F:protein dimerization activity"/>
    <property type="evidence" value="ECO:0007669"/>
    <property type="project" value="InterPro"/>
</dbReference>
<organism evidence="10">
    <name type="scientific">Sesamum latifolium</name>
    <dbReference type="NCBI Taxonomy" id="2727402"/>
    <lineage>
        <taxon>Eukaryota</taxon>
        <taxon>Viridiplantae</taxon>
        <taxon>Streptophyta</taxon>
        <taxon>Embryophyta</taxon>
        <taxon>Tracheophyta</taxon>
        <taxon>Spermatophyta</taxon>
        <taxon>Magnoliopsida</taxon>
        <taxon>eudicotyledons</taxon>
        <taxon>Gunneridae</taxon>
        <taxon>Pentapetalae</taxon>
        <taxon>asterids</taxon>
        <taxon>lamiids</taxon>
        <taxon>Lamiales</taxon>
        <taxon>Pedaliaceae</taxon>
        <taxon>Sesamum</taxon>
    </lineage>
</organism>
<proteinExistence type="predicted"/>
<keyword evidence="5" id="KW-0238">DNA-binding</keyword>
<dbReference type="PANTHER" id="PTHR32166">
    <property type="entry name" value="OSJNBA0013A04.12 PROTEIN"/>
    <property type="match status" value="1"/>
</dbReference>
<dbReference type="SUPFAM" id="SSF53098">
    <property type="entry name" value="Ribonuclease H-like"/>
    <property type="match status" value="1"/>
</dbReference>
<dbReference type="GO" id="GO:0003677">
    <property type="term" value="F:DNA binding"/>
    <property type="evidence" value="ECO:0007669"/>
    <property type="project" value="UniProtKB-KW"/>
</dbReference>
<feature type="region of interest" description="Disordered" evidence="8">
    <location>
        <begin position="87"/>
        <end position="106"/>
    </location>
</feature>
<evidence type="ECO:0000256" key="8">
    <source>
        <dbReference type="SAM" id="MobiDB-lite"/>
    </source>
</evidence>
<evidence type="ECO:0000256" key="2">
    <source>
        <dbReference type="ARBA" id="ARBA00022723"/>
    </source>
</evidence>
<feature type="compositionally biased region" description="Polar residues" evidence="8">
    <location>
        <begin position="1"/>
        <end position="22"/>
    </location>
</feature>
<sequence length="506" mass="57676">MSSTEQNTDTISSTPISAPSQRGKTDVTWNHVVERLIDEKKVICCMYCGKVSTGGGINRMKQHLAGKKCEIRKGITLSNMTILKKEMQESREKSGQPSVGKEKTRIGQRQSSKIGDFFATRTTPGSQPTIKSVLASKDAVKKAHLEVAKFFYDTCIPINACNSRYFQRMFDAALAIGPGYKVPTYHELRLPLLKDAKKEVQLWVDNIRSIWAHCGCTIMGDGWSDNRNRTLINFLIYCPRGIIFWKSIDASDIVKYAQALFNLFQEVIEWVGPTNVVHMVTDNGANCVSTGRKALVTCKEFVDSRLARERKIKEVIAIVLDNKFWNDCLIIVKIMEPLMRLLKIIDGDKKPSIGYVYEGMYRARKGIKNIFKNKKRLYKPYTTIIKSRWDRQLRKDIHAAAYWFNPAFQYEQASFCQKPEVMKGVLEVITTKGIGSKSKLLHETRLFRDRLESFGQELAFETSKNTQPDEWWKLFGASAPNLQQLAIRILGQTSSSSGCERNWSIF</sequence>
<feature type="region of interest" description="Disordered" evidence="8">
    <location>
        <begin position="1"/>
        <end position="25"/>
    </location>
</feature>
<dbReference type="Pfam" id="PF04937">
    <property type="entry name" value="DUF659"/>
    <property type="match status" value="1"/>
</dbReference>
<evidence type="ECO:0000256" key="6">
    <source>
        <dbReference type="ARBA" id="ARBA00023242"/>
    </source>
</evidence>
<dbReference type="GO" id="GO:0008270">
    <property type="term" value="F:zinc ion binding"/>
    <property type="evidence" value="ECO:0007669"/>
    <property type="project" value="UniProtKB-KW"/>
</dbReference>
<comment type="caution">
    <text evidence="10">The sequence shown here is derived from an EMBL/GenBank/DDBJ whole genome shotgun (WGS) entry which is preliminary data.</text>
</comment>
<dbReference type="AlphaFoldDB" id="A0AAW2XAD4"/>
<reference evidence="10" key="1">
    <citation type="submission" date="2020-06" db="EMBL/GenBank/DDBJ databases">
        <authorList>
            <person name="Li T."/>
            <person name="Hu X."/>
            <person name="Zhang T."/>
            <person name="Song X."/>
            <person name="Zhang H."/>
            <person name="Dai N."/>
            <person name="Sheng W."/>
            <person name="Hou X."/>
            <person name="Wei L."/>
        </authorList>
    </citation>
    <scope>NUCLEOTIDE SEQUENCE</scope>
    <source>
        <strain evidence="10">KEN1</strain>
        <tissue evidence="10">Leaf</tissue>
    </source>
</reference>
<dbReference type="Pfam" id="PF05699">
    <property type="entry name" value="Dimer_Tnp_hAT"/>
    <property type="match status" value="1"/>
</dbReference>
<dbReference type="EMBL" id="JACGWN010000005">
    <property type="protein sequence ID" value="KAL0449141.1"/>
    <property type="molecule type" value="Genomic_DNA"/>
</dbReference>
<evidence type="ECO:0000256" key="5">
    <source>
        <dbReference type="ARBA" id="ARBA00023125"/>
    </source>
</evidence>
<dbReference type="InterPro" id="IPR007021">
    <property type="entry name" value="DUF659"/>
</dbReference>
<accession>A0AAW2XAD4</accession>
<dbReference type="InterPro" id="IPR008906">
    <property type="entry name" value="HATC_C_dom"/>
</dbReference>
<protein>
    <recommendedName>
        <fullName evidence="9">BED-type domain-containing protein</fullName>
    </recommendedName>
</protein>
<keyword evidence="3 7" id="KW-0863">Zinc-finger</keyword>
<evidence type="ECO:0000259" key="9">
    <source>
        <dbReference type="PROSITE" id="PS50808"/>
    </source>
</evidence>
<feature type="domain" description="BED-type" evidence="9">
    <location>
        <begin position="23"/>
        <end position="69"/>
    </location>
</feature>
<dbReference type="Pfam" id="PF02892">
    <property type="entry name" value="zf-BED"/>
    <property type="match status" value="1"/>
</dbReference>
<keyword evidence="4" id="KW-0862">Zinc</keyword>
<dbReference type="InterPro" id="IPR012337">
    <property type="entry name" value="RNaseH-like_sf"/>
</dbReference>
<name>A0AAW2XAD4_9LAMI</name>
<evidence type="ECO:0000256" key="1">
    <source>
        <dbReference type="ARBA" id="ARBA00004123"/>
    </source>
</evidence>
<keyword evidence="2" id="KW-0479">Metal-binding</keyword>
<dbReference type="InterPro" id="IPR003656">
    <property type="entry name" value="Znf_BED"/>
</dbReference>
<dbReference type="PANTHER" id="PTHR32166:SF121">
    <property type="entry name" value="DUF659 DOMAIN-CONTAINING PROTEIN"/>
    <property type="match status" value="1"/>
</dbReference>
<feature type="compositionally biased region" description="Basic and acidic residues" evidence="8">
    <location>
        <begin position="87"/>
        <end position="105"/>
    </location>
</feature>
<evidence type="ECO:0000313" key="10">
    <source>
        <dbReference type="EMBL" id="KAL0449141.1"/>
    </source>
</evidence>
<dbReference type="GO" id="GO:0005634">
    <property type="term" value="C:nucleus"/>
    <property type="evidence" value="ECO:0007669"/>
    <property type="project" value="UniProtKB-SubCell"/>
</dbReference>
<gene>
    <name evidence="10" type="ORF">Slati_1470500</name>
</gene>
<dbReference type="PROSITE" id="PS50808">
    <property type="entry name" value="ZF_BED"/>
    <property type="match status" value="1"/>
</dbReference>